<dbReference type="OrthoDB" id="4032162at2759"/>
<organism evidence="2 3">
    <name type="scientific">Eremothecium gossypii (strain ATCC 10895 / CBS 109.51 / FGSC 9923 / NRRL Y-1056)</name>
    <name type="common">Yeast</name>
    <name type="synonym">Ashbya gossypii</name>
    <dbReference type="NCBI Taxonomy" id="284811"/>
    <lineage>
        <taxon>Eukaryota</taxon>
        <taxon>Fungi</taxon>
        <taxon>Dikarya</taxon>
        <taxon>Ascomycota</taxon>
        <taxon>Saccharomycotina</taxon>
        <taxon>Saccharomycetes</taxon>
        <taxon>Saccharomycetales</taxon>
        <taxon>Saccharomycetaceae</taxon>
        <taxon>Eremothecium</taxon>
    </lineage>
</organism>
<name>Q754A2_EREGS</name>
<gene>
    <name evidence="2" type="ORF">AGOS_AFR170C</name>
</gene>
<keyword evidence="1" id="KW-0472">Membrane</keyword>
<keyword evidence="3" id="KW-1185">Reference proteome</keyword>
<feature type="transmembrane region" description="Helical" evidence="1">
    <location>
        <begin position="12"/>
        <end position="30"/>
    </location>
</feature>
<dbReference type="Proteomes" id="UP000000591">
    <property type="component" value="Chromosome VI"/>
</dbReference>
<proteinExistence type="predicted"/>
<dbReference type="HOGENOM" id="CLU_190836_0_0_1"/>
<dbReference type="KEGG" id="ago:AGOS_AFR170C"/>
<keyword evidence="1" id="KW-1133">Transmembrane helix</keyword>
<keyword evidence="1" id="KW-0812">Transmembrane</keyword>
<protein>
    <submittedName>
        <fullName evidence="2">AFR170Cp</fullName>
    </submittedName>
</protein>
<evidence type="ECO:0000256" key="1">
    <source>
        <dbReference type="SAM" id="Phobius"/>
    </source>
</evidence>
<accession>Q754A2</accession>
<dbReference type="GeneID" id="4621974"/>
<reference evidence="2 3" key="1">
    <citation type="journal article" date="2004" name="Science">
        <title>The Ashbya gossypii genome as a tool for mapping the ancient Saccharomyces cerevisiae genome.</title>
        <authorList>
            <person name="Dietrich F.S."/>
            <person name="Voegeli S."/>
            <person name="Brachat S."/>
            <person name="Lerch A."/>
            <person name="Gates K."/>
            <person name="Steiner S."/>
            <person name="Mohr C."/>
            <person name="Pohlmann R."/>
            <person name="Luedi P."/>
            <person name="Choi S."/>
            <person name="Wing R.A."/>
            <person name="Flavier A."/>
            <person name="Gaffney T.D."/>
            <person name="Philippsen P."/>
        </authorList>
    </citation>
    <scope>NUCLEOTIDE SEQUENCE [LARGE SCALE GENOMIC DNA]</scope>
    <source>
        <strain evidence="3">ATCC 10895 / CBS 109.51 / FGSC 9923 / NRRL Y-1056</strain>
    </source>
</reference>
<evidence type="ECO:0000313" key="2">
    <source>
        <dbReference type="EMBL" id="AAS53541.1"/>
    </source>
</evidence>
<dbReference type="InParanoid" id="Q754A2"/>
<reference evidence="3" key="2">
    <citation type="journal article" date="2013" name="G3 (Bethesda)">
        <title>Genomes of Ashbya fungi isolated from insects reveal four mating-type loci, numerous translocations, lack of transposons, and distinct gene duplications.</title>
        <authorList>
            <person name="Dietrich F.S."/>
            <person name="Voegeli S."/>
            <person name="Kuo S."/>
            <person name="Philippsen P."/>
        </authorList>
    </citation>
    <scope>GENOME REANNOTATION</scope>
    <source>
        <strain evidence="3">ATCC 10895 / CBS 109.51 / FGSC 9923 / NRRL Y-1056</strain>
    </source>
</reference>
<sequence length="87" mass="10561">MKHMSKEEIVAVLKLASRILAVVLFCNVGFKLVKRHFFPYLYYWLMSSSDELYGVLWWQRFSSLEQLIWRLVDYIEINYDIEMPNHV</sequence>
<dbReference type="OMA" id="EYNEIFW"/>
<dbReference type="EMBL" id="AE016819">
    <property type="protein sequence ID" value="AAS53541.1"/>
    <property type="molecule type" value="Genomic_DNA"/>
</dbReference>
<dbReference type="RefSeq" id="NP_985717.1">
    <property type="nucleotide sequence ID" value="NM_211071.1"/>
</dbReference>
<evidence type="ECO:0000313" key="3">
    <source>
        <dbReference type="Proteomes" id="UP000000591"/>
    </source>
</evidence>
<dbReference type="AlphaFoldDB" id="Q754A2"/>